<dbReference type="InterPro" id="IPR029058">
    <property type="entry name" value="AB_hydrolase_fold"/>
</dbReference>
<dbReference type="Proteomes" id="UP000443353">
    <property type="component" value="Unassembled WGS sequence"/>
</dbReference>
<comment type="caution">
    <text evidence="2">The sequence shown here is derived from an EMBL/GenBank/DDBJ whole genome shotgun (WGS) entry which is preliminary data.</text>
</comment>
<dbReference type="GO" id="GO:0047570">
    <property type="term" value="F:3-oxoadipate enol-lactonase activity"/>
    <property type="evidence" value="ECO:0007669"/>
    <property type="project" value="UniProtKB-EC"/>
</dbReference>
<dbReference type="NCBIfam" id="TIGR02427">
    <property type="entry name" value="protocat_pcaD"/>
    <property type="match status" value="1"/>
</dbReference>
<dbReference type="PRINTS" id="PR00111">
    <property type="entry name" value="ABHYDROLASE"/>
</dbReference>
<dbReference type="SUPFAM" id="SSF53474">
    <property type="entry name" value="alpha/beta-Hydrolases"/>
    <property type="match status" value="1"/>
</dbReference>
<evidence type="ECO:0000313" key="3">
    <source>
        <dbReference type="Proteomes" id="UP000443353"/>
    </source>
</evidence>
<feature type="domain" description="Serine aminopeptidase S33" evidence="1">
    <location>
        <begin position="40"/>
        <end position="237"/>
    </location>
</feature>
<dbReference type="EC" id="3.1.1.24" evidence="2"/>
<keyword evidence="2" id="KW-0378">Hydrolase</keyword>
<dbReference type="Gene3D" id="3.40.50.1820">
    <property type="entry name" value="alpha/beta hydrolase"/>
    <property type="match status" value="1"/>
</dbReference>
<dbReference type="InterPro" id="IPR026968">
    <property type="entry name" value="PcaD/CatD"/>
</dbReference>
<dbReference type="EMBL" id="WSES01000002">
    <property type="protein sequence ID" value="MVW59543.1"/>
    <property type="molecule type" value="Genomic_DNA"/>
</dbReference>
<reference evidence="2 3" key="1">
    <citation type="submission" date="2019-12" db="EMBL/GenBank/DDBJ databases">
        <authorList>
            <person name="Li C."/>
            <person name="Zhao J."/>
        </authorList>
    </citation>
    <scope>NUCLEOTIDE SEQUENCE [LARGE SCALE GENOMIC DNA]</scope>
    <source>
        <strain evidence="2 3">NEAU-DD11</strain>
    </source>
</reference>
<protein>
    <submittedName>
        <fullName evidence="2">3-oxoadipate enol-lactonase</fullName>
        <ecNumber evidence="2">3.1.1.24</ecNumber>
    </submittedName>
</protein>
<evidence type="ECO:0000313" key="2">
    <source>
        <dbReference type="EMBL" id="MVW59543.1"/>
    </source>
</evidence>
<dbReference type="Pfam" id="PF12146">
    <property type="entry name" value="Hydrolase_4"/>
    <property type="match status" value="1"/>
</dbReference>
<dbReference type="PANTHER" id="PTHR43433">
    <property type="entry name" value="HYDROLASE, ALPHA/BETA FOLD FAMILY PROTEIN"/>
    <property type="match status" value="1"/>
</dbReference>
<dbReference type="InterPro" id="IPR022742">
    <property type="entry name" value="Hydrolase_4"/>
</dbReference>
<dbReference type="InterPro" id="IPR050471">
    <property type="entry name" value="AB_hydrolase"/>
</dbReference>
<name>A0A7X3FX23_9BURK</name>
<dbReference type="AlphaFoldDB" id="A0A7X3FX23"/>
<dbReference type="InterPro" id="IPR000073">
    <property type="entry name" value="AB_hydrolase_1"/>
</dbReference>
<dbReference type="GO" id="GO:0042952">
    <property type="term" value="P:beta-ketoadipate pathway"/>
    <property type="evidence" value="ECO:0007669"/>
    <property type="project" value="InterPro"/>
</dbReference>
<dbReference type="RefSeq" id="WP_160407701.1">
    <property type="nucleotide sequence ID" value="NZ_WSES01000002.1"/>
</dbReference>
<accession>A0A7X3FX23</accession>
<gene>
    <name evidence="2" type="primary">pcaD</name>
    <name evidence="2" type="ORF">GPY61_06340</name>
</gene>
<organism evidence="2 3">
    <name type="scientific">Massilia cellulosiltytica</name>
    <dbReference type="NCBI Taxonomy" id="2683234"/>
    <lineage>
        <taxon>Bacteria</taxon>
        <taxon>Pseudomonadati</taxon>
        <taxon>Pseudomonadota</taxon>
        <taxon>Betaproteobacteria</taxon>
        <taxon>Burkholderiales</taxon>
        <taxon>Oxalobacteraceae</taxon>
        <taxon>Telluria group</taxon>
        <taxon>Massilia</taxon>
    </lineage>
</organism>
<keyword evidence="3" id="KW-1185">Reference proteome</keyword>
<dbReference type="PANTHER" id="PTHR43433:SF1">
    <property type="entry name" value="BLL5160 PROTEIN"/>
    <property type="match status" value="1"/>
</dbReference>
<proteinExistence type="predicted"/>
<sequence>MRLLNPGPRQLAYTLDGPAGAPVVMFSNSLGTRLSSWEAQAEALSGRFRVLRYDSRGHGMSGLFGVDEPGRRGEGYTLAQLGGDVLDLLDALDIETVDFCGISMGGLTGLWLAIHAEHRLRRLVVANSAARIGSAGAWTERAELVLVEGMASVAAGAAGRWFTPDFIARAPATVARLIEGLRTCERRGYAACCLALAEADLRSEIAAITVPTLLMAGAQDPVTTVEHGRMMHEHISGASYVELPASHLSNIEAETAFNRHLLRFLDS</sequence>
<evidence type="ECO:0000259" key="1">
    <source>
        <dbReference type="Pfam" id="PF12146"/>
    </source>
</evidence>